<dbReference type="Proteomes" id="UP001190640">
    <property type="component" value="Chromosome 5"/>
</dbReference>
<proteinExistence type="inferred from homology"/>
<dbReference type="KEGG" id="emc:129331249"/>
<dbReference type="AlphaFoldDB" id="A0AA97JGB7"/>
<dbReference type="FunFam" id="2.60.40.4060:FF:000003">
    <property type="entry name" value="Ferric chelate reductase 1"/>
    <property type="match status" value="1"/>
</dbReference>
<dbReference type="GeneID" id="129331249"/>
<evidence type="ECO:0000256" key="3">
    <source>
        <dbReference type="SAM" id="SignalP"/>
    </source>
</evidence>
<feature type="region of interest" description="Disordered" evidence="2">
    <location>
        <begin position="439"/>
        <end position="533"/>
    </location>
</feature>
<evidence type="ECO:0000259" key="4">
    <source>
        <dbReference type="PROSITE" id="PS51019"/>
    </source>
</evidence>
<dbReference type="PANTHER" id="PTHR45828:SF43">
    <property type="entry name" value="REELIN DOMAIN-CONTAINING PROTEIN"/>
    <property type="match status" value="1"/>
</dbReference>
<feature type="compositionally biased region" description="Polar residues" evidence="2">
    <location>
        <begin position="513"/>
        <end position="533"/>
    </location>
</feature>
<dbReference type="PANTHER" id="PTHR45828">
    <property type="entry name" value="CYTOCHROME B561/FERRIC REDUCTASE TRANSMEMBRANE"/>
    <property type="match status" value="1"/>
</dbReference>
<evidence type="ECO:0000256" key="1">
    <source>
        <dbReference type="ARBA" id="ARBA00009195"/>
    </source>
</evidence>
<dbReference type="Gene3D" id="2.60.40.4060">
    <property type="entry name" value="Reeler domain"/>
    <property type="match status" value="1"/>
</dbReference>
<evidence type="ECO:0000256" key="2">
    <source>
        <dbReference type="SAM" id="MobiDB-lite"/>
    </source>
</evidence>
<feature type="compositionally biased region" description="Basic and acidic residues" evidence="2">
    <location>
        <begin position="232"/>
        <end position="247"/>
    </location>
</feature>
<feature type="compositionally biased region" description="Low complexity" evidence="2">
    <location>
        <begin position="496"/>
        <end position="511"/>
    </location>
</feature>
<feature type="compositionally biased region" description="Acidic residues" evidence="2">
    <location>
        <begin position="222"/>
        <end position="231"/>
    </location>
</feature>
<comment type="similarity">
    <text evidence="1">Belongs to the FRRS1 family.</text>
</comment>
<name>A0AA97JGB7_EUBMA</name>
<keyword evidence="5" id="KW-1185">Reference proteome</keyword>
<dbReference type="CDD" id="cd08544">
    <property type="entry name" value="Reeler"/>
    <property type="match status" value="1"/>
</dbReference>
<keyword evidence="3" id="KW-0732">Signal</keyword>
<dbReference type="PROSITE" id="PS51019">
    <property type="entry name" value="REELIN"/>
    <property type="match status" value="1"/>
</dbReference>
<dbReference type="InterPro" id="IPR002861">
    <property type="entry name" value="Reeler_dom"/>
</dbReference>
<feature type="signal peptide" evidence="3">
    <location>
        <begin position="1"/>
        <end position="21"/>
    </location>
</feature>
<dbReference type="GO" id="GO:0016020">
    <property type="term" value="C:membrane"/>
    <property type="evidence" value="ECO:0007669"/>
    <property type="project" value="TreeGrafter"/>
</dbReference>
<dbReference type="RefSeq" id="XP_054837668.1">
    <property type="nucleotide sequence ID" value="XM_054981693.1"/>
</dbReference>
<feature type="compositionally biased region" description="Polar residues" evidence="2">
    <location>
        <begin position="325"/>
        <end position="339"/>
    </location>
</feature>
<feature type="domain" description="Reelin" evidence="4">
    <location>
        <begin position="12"/>
        <end position="178"/>
    </location>
</feature>
<dbReference type="Pfam" id="PF02014">
    <property type="entry name" value="Reeler"/>
    <property type="match status" value="1"/>
</dbReference>
<evidence type="ECO:0000313" key="5">
    <source>
        <dbReference type="Proteomes" id="UP001190640"/>
    </source>
</evidence>
<sequence length="533" mass="56373">MDKYPFFVVLFCAAFTATVFGYPYGDVSIACDSMLPDHGVAPQKSPPPFVISVSFDRYDPGNEIQVVLEGTSKFGFKGFMVQAREIHGNIPVGTFRIIDRNTRGLPCANISNSAVSHTNPRIKHQVRTTWIAPRITKKVRLMATFVQDYDTYWVGVHSKTLSPRYSNATKDSIMVNDSLTTNISAIANNSVTSLVSEITTDSDKYDNSDENVDFNTLIGSEIDFEQPETTDDSNRENETLEKIEEPQRGNSTGRSRRKSIVNVQIKCGEGGSNSGSCGQGSKGSSQSGGSLSKVIVVKEGGSSSSCVGGGVADVYNKHGCRDSASDTSGQSSYGQSVSTEKGAKVVSYPESQPFPPERETYSSKYAHSKIIQSQSSSSKIQVQDGQISSSGSSVYGQGSNPQGVPSKGIRITIESGQGGQVCDKSSSSYNSQACIKIQTSGSQGSGTYGTQGQSSGSQSSSSYGTQTSSSQGSQQSGSSGGKPCGQGTTYDNPCHQGQSSSSQSTSNQAGSKFQGNSDACNPGKGTSYNSNRC</sequence>
<feature type="region of interest" description="Disordered" evidence="2">
    <location>
        <begin position="322"/>
        <end position="427"/>
    </location>
</feature>
<feature type="chain" id="PRO_5041650414" evidence="3">
    <location>
        <begin position="22"/>
        <end position="533"/>
    </location>
</feature>
<feature type="compositionally biased region" description="Low complexity" evidence="2">
    <location>
        <begin position="450"/>
        <end position="477"/>
    </location>
</feature>
<gene>
    <name evidence="6" type="primary">LOC129331249</name>
</gene>
<dbReference type="InterPro" id="IPR051237">
    <property type="entry name" value="Ferric-chelate_Red/DefProt"/>
</dbReference>
<feature type="region of interest" description="Disordered" evidence="2">
    <location>
        <begin position="217"/>
        <end position="259"/>
    </location>
</feature>
<reference evidence="6" key="1">
    <citation type="submission" date="2025-08" db="UniProtKB">
        <authorList>
            <consortium name="RefSeq"/>
        </authorList>
    </citation>
    <scope>IDENTIFICATION</scope>
    <source>
        <tissue evidence="6">Blood</tissue>
    </source>
</reference>
<feature type="compositionally biased region" description="Low complexity" evidence="2">
    <location>
        <begin position="368"/>
        <end position="399"/>
    </location>
</feature>
<protein>
    <submittedName>
        <fullName evidence="6">Uncharacterized protein LOC129331249</fullName>
    </submittedName>
</protein>
<evidence type="ECO:0000313" key="6">
    <source>
        <dbReference type="RefSeq" id="XP_054837668.1"/>
    </source>
</evidence>
<accession>A0AA97JGB7</accession>
<dbReference type="InterPro" id="IPR042307">
    <property type="entry name" value="Reeler_sf"/>
</dbReference>
<organism evidence="5 6">
    <name type="scientific">Eublepharis macularius</name>
    <name type="common">Leopard gecko</name>
    <name type="synonym">Cyrtodactylus macularius</name>
    <dbReference type="NCBI Taxonomy" id="481883"/>
    <lineage>
        <taxon>Eukaryota</taxon>
        <taxon>Metazoa</taxon>
        <taxon>Chordata</taxon>
        <taxon>Craniata</taxon>
        <taxon>Vertebrata</taxon>
        <taxon>Euteleostomi</taxon>
        <taxon>Lepidosauria</taxon>
        <taxon>Squamata</taxon>
        <taxon>Bifurcata</taxon>
        <taxon>Gekkota</taxon>
        <taxon>Eublepharidae</taxon>
        <taxon>Eublepharinae</taxon>
        <taxon>Eublepharis</taxon>
    </lineage>
</organism>